<dbReference type="RefSeq" id="WP_072817414.1">
    <property type="nucleotide sequence ID" value="NZ_LT670849.1"/>
</dbReference>
<name>A0A1M7TG63_9BRAD</name>
<dbReference type="InterPro" id="IPR003646">
    <property type="entry name" value="SH3-like_bac-type"/>
</dbReference>
<feature type="domain" description="SH3b" evidence="2">
    <location>
        <begin position="21"/>
        <end position="84"/>
    </location>
</feature>
<dbReference type="EMBL" id="LT670849">
    <property type="protein sequence ID" value="SHN69742.1"/>
    <property type="molecule type" value="Genomic_DNA"/>
</dbReference>
<keyword evidence="1" id="KW-0732">Signal</keyword>
<feature type="signal peptide" evidence="1">
    <location>
        <begin position="1"/>
        <end position="23"/>
    </location>
</feature>
<keyword evidence="4" id="KW-1185">Reference proteome</keyword>
<evidence type="ECO:0000256" key="1">
    <source>
        <dbReference type="SAM" id="SignalP"/>
    </source>
</evidence>
<dbReference type="Pfam" id="PF08239">
    <property type="entry name" value="SH3_3"/>
    <property type="match status" value="1"/>
</dbReference>
<evidence type="ECO:0000313" key="4">
    <source>
        <dbReference type="Proteomes" id="UP000184096"/>
    </source>
</evidence>
<dbReference type="OrthoDB" id="8074373at2"/>
<proteinExistence type="predicted"/>
<dbReference type="SMART" id="SM00287">
    <property type="entry name" value="SH3b"/>
    <property type="match status" value="1"/>
</dbReference>
<evidence type="ECO:0000313" key="3">
    <source>
        <dbReference type="EMBL" id="SHN69742.1"/>
    </source>
</evidence>
<dbReference type="Proteomes" id="UP000184096">
    <property type="component" value="Chromosome I"/>
</dbReference>
<accession>A0A1M7TG63</accession>
<evidence type="ECO:0000259" key="2">
    <source>
        <dbReference type="SMART" id="SM00287"/>
    </source>
</evidence>
<sequence length="140" mass="15374">MRFAKAAASAAIVTLLLTGATTAKPIATVAETNLRKGPGTDTEVLTLIPKGTTVEVGKCTNGWCEASLDGKDGFIIARNVGMAPRPAPRVARLGAQVVEEEEVVAGPPPGYYRPAPYYYRPYYPYGYYYRPWGWGWGWRW</sequence>
<feature type="chain" id="PRO_5013360088" evidence="1">
    <location>
        <begin position="24"/>
        <end position="140"/>
    </location>
</feature>
<gene>
    <name evidence="3" type="ORF">SAMN05444170_1604</name>
</gene>
<organism evidence="3 4">
    <name type="scientific">Bradyrhizobium erythrophlei</name>
    <dbReference type="NCBI Taxonomy" id="1437360"/>
    <lineage>
        <taxon>Bacteria</taxon>
        <taxon>Pseudomonadati</taxon>
        <taxon>Pseudomonadota</taxon>
        <taxon>Alphaproteobacteria</taxon>
        <taxon>Hyphomicrobiales</taxon>
        <taxon>Nitrobacteraceae</taxon>
        <taxon>Bradyrhizobium</taxon>
    </lineage>
</organism>
<dbReference type="Gene3D" id="2.30.30.40">
    <property type="entry name" value="SH3 Domains"/>
    <property type="match status" value="1"/>
</dbReference>
<dbReference type="AlphaFoldDB" id="A0A1M7TG63"/>
<protein>
    <submittedName>
        <fullName evidence="3">Uncharacterized conserved protein YraI</fullName>
    </submittedName>
</protein>
<reference evidence="4" key="1">
    <citation type="submission" date="2016-11" db="EMBL/GenBank/DDBJ databases">
        <authorList>
            <person name="Varghese N."/>
            <person name="Submissions S."/>
        </authorList>
    </citation>
    <scope>NUCLEOTIDE SEQUENCE [LARGE SCALE GENOMIC DNA]</scope>
    <source>
        <strain evidence="4">GAS401</strain>
    </source>
</reference>